<dbReference type="InterPro" id="IPR007730">
    <property type="entry name" value="SPOR-like_dom"/>
</dbReference>
<dbReference type="SUPFAM" id="SSF110997">
    <property type="entry name" value="Sporulation related repeat"/>
    <property type="match status" value="1"/>
</dbReference>
<evidence type="ECO:0000313" key="4">
    <source>
        <dbReference type="EMBL" id="GGJ84149.1"/>
    </source>
</evidence>
<keyword evidence="2" id="KW-1133">Transmembrane helix</keyword>
<feature type="transmembrane region" description="Helical" evidence="2">
    <location>
        <begin position="78"/>
        <end position="101"/>
    </location>
</feature>
<keyword evidence="2" id="KW-0812">Transmembrane</keyword>
<keyword evidence="5" id="KW-1185">Reference proteome</keyword>
<comment type="caution">
    <text evidence="4">The sequence shown here is derived from an EMBL/GenBank/DDBJ whole genome shotgun (WGS) entry which is preliminary data.</text>
</comment>
<dbReference type="Pfam" id="PF05036">
    <property type="entry name" value="SPOR"/>
    <property type="match status" value="1"/>
</dbReference>
<dbReference type="Gene3D" id="3.30.70.1070">
    <property type="entry name" value="Sporulation related repeat"/>
    <property type="match status" value="1"/>
</dbReference>
<feature type="domain" description="SPOR" evidence="3">
    <location>
        <begin position="135"/>
        <end position="209"/>
    </location>
</feature>
<protein>
    <recommendedName>
        <fullName evidence="3">SPOR domain-containing protein</fullName>
    </recommendedName>
</protein>
<proteinExistence type="predicted"/>
<dbReference type="InterPro" id="IPR036680">
    <property type="entry name" value="SPOR-like_sf"/>
</dbReference>
<keyword evidence="2" id="KW-0472">Membrane</keyword>
<feature type="compositionally biased region" description="Basic residues" evidence="1">
    <location>
        <begin position="14"/>
        <end position="26"/>
    </location>
</feature>
<dbReference type="AlphaFoldDB" id="A0A917UT67"/>
<evidence type="ECO:0000256" key="1">
    <source>
        <dbReference type="SAM" id="MobiDB-lite"/>
    </source>
</evidence>
<reference evidence="4" key="1">
    <citation type="journal article" date="2014" name="Int. J. Syst. Evol. Microbiol.">
        <title>Complete genome sequence of Corynebacterium casei LMG S-19264T (=DSM 44701T), isolated from a smear-ripened cheese.</title>
        <authorList>
            <consortium name="US DOE Joint Genome Institute (JGI-PGF)"/>
            <person name="Walter F."/>
            <person name="Albersmeier A."/>
            <person name="Kalinowski J."/>
            <person name="Ruckert C."/>
        </authorList>
    </citation>
    <scope>NUCLEOTIDE SEQUENCE</scope>
    <source>
        <strain evidence="4">JCM 12580</strain>
    </source>
</reference>
<feature type="compositionally biased region" description="Basic and acidic residues" evidence="1">
    <location>
        <begin position="29"/>
        <end position="39"/>
    </location>
</feature>
<dbReference type="PROSITE" id="PS51724">
    <property type="entry name" value="SPOR"/>
    <property type="match status" value="1"/>
</dbReference>
<evidence type="ECO:0000259" key="3">
    <source>
        <dbReference type="PROSITE" id="PS51724"/>
    </source>
</evidence>
<dbReference type="GO" id="GO:0042834">
    <property type="term" value="F:peptidoglycan binding"/>
    <property type="evidence" value="ECO:0007669"/>
    <property type="project" value="InterPro"/>
</dbReference>
<gene>
    <name evidence="4" type="ORF">GCM10007063_03310</name>
</gene>
<accession>A0A917UT67</accession>
<dbReference type="RefSeq" id="WP_188631314.1">
    <property type="nucleotide sequence ID" value="NZ_BMNQ01000002.1"/>
</dbReference>
<reference evidence="4" key="2">
    <citation type="submission" date="2020-09" db="EMBL/GenBank/DDBJ databases">
        <authorList>
            <person name="Sun Q."/>
            <person name="Ohkuma M."/>
        </authorList>
    </citation>
    <scope>NUCLEOTIDE SEQUENCE</scope>
    <source>
        <strain evidence="4">JCM 12580</strain>
    </source>
</reference>
<organism evidence="4 5">
    <name type="scientific">Lentibacillus kapialis</name>
    <dbReference type="NCBI Taxonomy" id="340214"/>
    <lineage>
        <taxon>Bacteria</taxon>
        <taxon>Bacillati</taxon>
        <taxon>Bacillota</taxon>
        <taxon>Bacilli</taxon>
        <taxon>Bacillales</taxon>
        <taxon>Bacillaceae</taxon>
        <taxon>Lentibacillus</taxon>
    </lineage>
</organism>
<dbReference type="Proteomes" id="UP000658382">
    <property type="component" value="Unassembled WGS sequence"/>
</dbReference>
<evidence type="ECO:0000256" key="2">
    <source>
        <dbReference type="SAM" id="Phobius"/>
    </source>
</evidence>
<dbReference type="EMBL" id="BMNQ01000002">
    <property type="protein sequence ID" value="GGJ84149.1"/>
    <property type="molecule type" value="Genomic_DNA"/>
</dbReference>
<sequence>MNQNKKTNVLTNDKKKKLKKKTKHANKQPTKESNEEHAAALENSNIPEYIRQEDEDDKGHNKDIHYKQNSNLTKAKPFLIASISAVIIGGVLGFFMLNMFVDIDGNIGQQGGSSASAVSDKENSTADAQSDVVAIDANSAFAVQAGKFSEQANAEEMAAVIQDAGSSAMIWENNSFYFVLSGISMSEQQAEQTATVLANSGIDTYVKEWATEASKITLMDSEKEWLQMFEKQWNKSLKSVSSGNHLSKDAWAGVVNAIPENTDSITSLTEAVQKEHQAMGKTDNSRDQIILLNLWEKFNKLVSK</sequence>
<evidence type="ECO:0000313" key="5">
    <source>
        <dbReference type="Proteomes" id="UP000658382"/>
    </source>
</evidence>
<feature type="region of interest" description="Disordered" evidence="1">
    <location>
        <begin position="1"/>
        <end position="49"/>
    </location>
</feature>
<feature type="compositionally biased region" description="Low complexity" evidence="1">
    <location>
        <begin position="1"/>
        <end position="11"/>
    </location>
</feature>
<name>A0A917UT67_9BACI</name>